<comment type="caution">
    <text evidence="2">The sequence shown here is derived from an EMBL/GenBank/DDBJ whole genome shotgun (WGS) entry which is preliminary data.</text>
</comment>
<feature type="transmembrane region" description="Helical" evidence="1">
    <location>
        <begin position="40"/>
        <end position="61"/>
    </location>
</feature>
<protein>
    <submittedName>
        <fullName evidence="2">Type VII secretion protein EccB</fullName>
    </submittedName>
</protein>
<dbReference type="GO" id="GO:0005576">
    <property type="term" value="C:extracellular region"/>
    <property type="evidence" value="ECO:0007669"/>
    <property type="project" value="TreeGrafter"/>
</dbReference>
<proteinExistence type="predicted"/>
<dbReference type="EMBL" id="VYUY01000015">
    <property type="protein sequence ID" value="KAA9132170.1"/>
    <property type="molecule type" value="Genomic_DNA"/>
</dbReference>
<keyword evidence="1" id="KW-1133">Transmembrane helix</keyword>
<keyword evidence="1" id="KW-0812">Transmembrane</keyword>
<keyword evidence="3" id="KW-1185">Reference proteome</keyword>
<evidence type="ECO:0000256" key="1">
    <source>
        <dbReference type="SAM" id="Phobius"/>
    </source>
</evidence>
<sequence>MATKNDLIEAQTFSRRRLLTAFVSGAPGGKELEPTAPLRAVIAAIALTVAVVLVGVFWGLIKPGLPNGWDNGKLILVSDTGARFVTVDGKLHPVINTASARLLLPASDFAVISTDQQNLDGVSLGETLGIVGAPDELPAPERLRNAGWSACVGEDAVVDVRIGGGSAEPAGRAVVVESDGDRFVIDGERSYAVDEGSDAILRAAGITALDPVQVPADWLNLFTPGSPLAPIVVADAGAAVAGTDLRAGDVVHIRGTPDDDRFLVQSDGTLAELTPLAWRLYQLGEAGGDDAIEVSGAEVAGLETTARPAGGADWPVDGFRSIAPEERACALLVGDGAQAHTVLATRPAGAEIRAGVHVEPGTGALVRAGGRGAQSTGIVTLVDATGTAFPLPGADEETVNRLGYAVSDIGLAGDVWIDLLATGPALTAEAAGRSPSGETDAE</sequence>
<dbReference type="InterPro" id="IPR044857">
    <property type="entry name" value="T7SS_EccB_R1"/>
</dbReference>
<organism evidence="2 3">
    <name type="scientific">Microbacterium caowuchunii</name>
    <dbReference type="NCBI Taxonomy" id="2614638"/>
    <lineage>
        <taxon>Bacteria</taxon>
        <taxon>Bacillati</taxon>
        <taxon>Actinomycetota</taxon>
        <taxon>Actinomycetes</taxon>
        <taxon>Micrococcales</taxon>
        <taxon>Microbacteriaceae</taxon>
        <taxon>Microbacterium</taxon>
    </lineage>
</organism>
<dbReference type="Proteomes" id="UP000326838">
    <property type="component" value="Unassembled WGS sequence"/>
</dbReference>
<keyword evidence="1" id="KW-0472">Membrane</keyword>
<dbReference type="PANTHER" id="PTHR40765:SF2">
    <property type="entry name" value="ESX-2 SECRETION SYSTEM ATPASE ECCB2"/>
    <property type="match status" value="1"/>
</dbReference>
<dbReference type="InterPro" id="IPR007795">
    <property type="entry name" value="T7SS_EccB"/>
</dbReference>
<dbReference type="Pfam" id="PF05108">
    <property type="entry name" value="T7SS_ESX1_EccB"/>
    <property type="match status" value="1"/>
</dbReference>
<gene>
    <name evidence="2" type="primary">eccB</name>
    <name evidence="2" type="ORF">F6B40_10650</name>
</gene>
<evidence type="ECO:0000313" key="3">
    <source>
        <dbReference type="Proteomes" id="UP000326838"/>
    </source>
</evidence>
<name>A0A5N0TB53_9MICO</name>
<reference evidence="3" key="1">
    <citation type="submission" date="2019-09" db="EMBL/GenBank/DDBJ databases">
        <title>Mumia zhuanghuii sp. nov. isolated from the intestinal contents of plateau pika (Ochotona curzoniae) in the Qinghai-Tibet plateau of China.</title>
        <authorList>
            <person name="Tian Z."/>
        </authorList>
    </citation>
    <scope>NUCLEOTIDE SEQUENCE [LARGE SCALE GENOMIC DNA]</scope>
    <source>
        <strain evidence="3">L-033</strain>
    </source>
</reference>
<dbReference type="Gene3D" id="3.30.2390.20">
    <property type="entry name" value="Type VII secretion system EccB, repeat 1 domain"/>
    <property type="match status" value="1"/>
</dbReference>
<dbReference type="AlphaFoldDB" id="A0A5N0TB53"/>
<dbReference type="NCBIfam" id="TIGR03919">
    <property type="entry name" value="T7SS_EccB"/>
    <property type="match status" value="1"/>
</dbReference>
<dbReference type="PANTHER" id="PTHR40765">
    <property type="entry name" value="ESX-2 SECRETION SYSTEM ATPASE ECCB2"/>
    <property type="match status" value="1"/>
</dbReference>
<dbReference type="RefSeq" id="WP_150893818.1">
    <property type="nucleotide sequence ID" value="NZ_VYUY01000015.1"/>
</dbReference>
<evidence type="ECO:0000313" key="2">
    <source>
        <dbReference type="EMBL" id="KAA9132170.1"/>
    </source>
</evidence>
<accession>A0A5N0TB53</accession>